<dbReference type="RefSeq" id="WP_201157649.1">
    <property type="nucleotide sequence ID" value="NZ_NHSD01000280.1"/>
</dbReference>
<feature type="non-terminal residue" evidence="2">
    <location>
        <position position="265"/>
    </location>
</feature>
<dbReference type="GO" id="GO:0030163">
    <property type="term" value="P:protein catabolic process"/>
    <property type="evidence" value="ECO:0007669"/>
    <property type="project" value="InterPro"/>
</dbReference>
<evidence type="ECO:0000313" key="2">
    <source>
        <dbReference type="EMBL" id="MBK5927898.1"/>
    </source>
</evidence>
<proteinExistence type="predicted"/>
<dbReference type="AlphaFoldDB" id="A0A934WJV1"/>
<reference evidence="2" key="1">
    <citation type="submission" date="2017-05" db="EMBL/GenBank/DDBJ databases">
        <authorList>
            <person name="Imhoff J.F."/>
            <person name="Rahn T."/>
            <person name="Kuenzel S."/>
            <person name="Neulinger S.C."/>
        </authorList>
    </citation>
    <scope>NUCLEOTIDE SEQUENCE</scope>
    <source>
        <strain evidence="2">LMG 28126</strain>
    </source>
</reference>
<sequence>MARIPFIAVRLRLESEDDIIARLRAVAERRRRRTPEGEDDAPPYRDLVQQAREIFARRRKRSGISHLRKEDAARLAVLKHGVALVELPNPHAADTIAAAIQAEMPWMAPATTLVWHALQRAALERAPIRIPPLLLVGPPGIGKSFWARRLASHLRVPEMAVEATSENAGFGITGLQAGWGSARTGRALELILQHRVGNPVVFVDEIEKAGRATATSGAAFDLAAALLPLLEPETARAWTCPYFRVGFDMSRISWILAANSLRGLP</sequence>
<organism evidence="2 3">
    <name type="scientific">Rhodobaculum claviforme</name>
    <dbReference type="NCBI Taxonomy" id="1549854"/>
    <lineage>
        <taxon>Bacteria</taxon>
        <taxon>Pseudomonadati</taxon>
        <taxon>Pseudomonadota</taxon>
        <taxon>Alphaproteobacteria</taxon>
        <taxon>Rhodobacterales</taxon>
        <taxon>Paracoccaceae</taxon>
        <taxon>Rhodobaculum</taxon>
    </lineage>
</organism>
<dbReference type="GO" id="GO:0016887">
    <property type="term" value="F:ATP hydrolysis activity"/>
    <property type="evidence" value="ECO:0007669"/>
    <property type="project" value="InterPro"/>
</dbReference>
<dbReference type="PANTHER" id="PTHR10046">
    <property type="entry name" value="ATP DEPENDENT LON PROTEASE FAMILY MEMBER"/>
    <property type="match status" value="1"/>
</dbReference>
<name>A0A934WJV1_9RHOB</name>
<dbReference type="Pfam" id="PF00004">
    <property type="entry name" value="AAA"/>
    <property type="match status" value="1"/>
</dbReference>
<dbReference type="InterPro" id="IPR003593">
    <property type="entry name" value="AAA+_ATPase"/>
</dbReference>
<dbReference type="Proteomes" id="UP000706333">
    <property type="component" value="Unassembled WGS sequence"/>
</dbReference>
<dbReference type="GO" id="GO:0004176">
    <property type="term" value="F:ATP-dependent peptidase activity"/>
    <property type="evidence" value="ECO:0007669"/>
    <property type="project" value="InterPro"/>
</dbReference>
<dbReference type="InterPro" id="IPR027065">
    <property type="entry name" value="Lon_Prtase"/>
</dbReference>
<dbReference type="EMBL" id="NHSD01000280">
    <property type="protein sequence ID" value="MBK5927898.1"/>
    <property type="molecule type" value="Genomic_DNA"/>
</dbReference>
<gene>
    <name evidence="2" type="ORF">CCR87_11270</name>
</gene>
<dbReference type="Gene3D" id="3.40.50.300">
    <property type="entry name" value="P-loop containing nucleotide triphosphate hydrolases"/>
    <property type="match status" value="1"/>
</dbReference>
<protein>
    <recommendedName>
        <fullName evidence="1">AAA+ ATPase domain-containing protein</fullName>
    </recommendedName>
</protein>
<dbReference type="SUPFAM" id="SSF52540">
    <property type="entry name" value="P-loop containing nucleoside triphosphate hydrolases"/>
    <property type="match status" value="1"/>
</dbReference>
<keyword evidence="3" id="KW-1185">Reference proteome</keyword>
<accession>A0A934WJV1</accession>
<dbReference type="InterPro" id="IPR027417">
    <property type="entry name" value="P-loop_NTPase"/>
</dbReference>
<feature type="domain" description="AAA+ ATPase" evidence="1">
    <location>
        <begin position="129"/>
        <end position="253"/>
    </location>
</feature>
<comment type="caution">
    <text evidence="2">The sequence shown here is derived from an EMBL/GenBank/DDBJ whole genome shotgun (WGS) entry which is preliminary data.</text>
</comment>
<dbReference type="GO" id="GO:0004252">
    <property type="term" value="F:serine-type endopeptidase activity"/>
    <property type="evidence" value="ECO:0007669"/>
    <property type="project" value="InterPro"/>
</dbReference>
<dbReference type="InterPro" id="IPR003959">
    <property type="entry name" value="ATPase_AAA_core"/>
</dbReference>
<evidence type="ECO:0000313" key="3">
    <source>
        <dbReference type="Proteomes" id="UP000706333"/>
    </source>
</evidence>
<evidence type="ECO:0000259" key="1">
    <source>
        <dbReference type="SMART" id="SM00382"/>
    </source>
</evidence>
<reference evidence="2" key="2">
    <citation type="journal article" date="2020" name="Microorganisms">
        <title>Osmotic Adaptation and Compatible Solute Biosynthesis of Phototrophic Bacteria as Revealed from Genome Analyses.</title>
        <authorList>
            <person name="Imhoff J.F."/>
            <person name="Rahn T."/>
            <person name="Kunzel S."/>
            <person name="Keller A."/>
            <person name="Neulinger S.C."/>
        </authorList>
    </citation>
    <scope>NUCLEOTIDE SEQUENCE</scope>
    <source>
        <strain evidence="2">LMG 28126</strain>
    </source>
</reference>
<dbReference type="SMART" id="SM00382">
    <property type="entry name" value="AAA"/>
    <property type="match status" value="1"/>
</dbReference>
<dbReference type="GO" id="GO:0005524">
    <property type="term" value="F:ATP binding"/>
    <property type="evidence" value="ECO:0007669"/>
    <property type="project" value="InterPro"/>
</dbReference>